<protein>
    <submittedName>
        <fullName evidence="2">HAD family hydrolase</fullName>
    </submittedName>
</protein>
<dbReference type="InterPro" id="IPR023214">
    <property type="entry name" value="HAD_sf"/>
</dbReference>
<dbReference type="EMBL" id="CP035493">
    <property type="protein sequence ID" value="QAY70720.1"/>
    <property type="molecule type" value="Genomic_DNA"/>
</dbReference>
<dbReference type="GO" id="GO:0016787">
    <property type="term" value="F:hydrolase activity"/>
    <property type="evidence" value="ECO:0007669"/>
    <property type="project" value="UniProtKB-KW"/>
</dbReference>
<dbReference type="PANTHER" id="PTHR43316:SF3">
    <property type="entry name" value="HALOACID DEHALOGENASE, TYPE II (AFU_ORTHOLOGUE AFUA_2G07750)-RELATED"/>
    <property type="match status" value="1"/>
</dbReference>
<dbReference type="RefSeq" id="WP_129188755.1">
    <property type="nucleotide sequence ID" value="NZ_CP035493.1"/>
</dbReference>
<name>A0A4P6F477_9MICO</name>
<organism evidence="2 3">
    <name type="scientific">Xylanimonas protaetiae</name>
    <dbReference type="NCBI Taxonomy" id="2509457"/>
    <lineage>
        <taxon>Bacteria</taxon>
        <taxon>Bacillati</taxon>
        <taxon>Actinomycetota</taxon>
        <taxon>Actinomycetes</taxon>
        <taxon>Micrococcales</taxon>
        <taxon>Promicromonosporaceae</taxon>
        <taxon>Xylanimonas</taxon>
    </lineage>
</organism>
<dbReference type="OrthoDB" id="3362560at2"/>
<evidence type="ECO:0000256" key="1">
    <source>
        <dbReference type="ARBA" id="ARBA00022801"/>
    </source>
</evidence>
<dbReference type="InterPro" id="IPR036412">
    <property type="entry name" value="HAD-like_sf"/>
</dbReference>
<dbReference type="Gene3D" id="3.40.50.1000">
    <property type="entry name" value="HAD superfamily/HAD-like"/>
    <property type="match status" value="1"/>
</dbReference>
<keyword evidence="1 2" id="KW-0378">Hydrolase</keyword>
<dbReference type="SFLD" id="SFLDS00003">
    <property type="entry name" value="Haloacid_Dehalogenase"/>
    <property type="match status" value="1"/>
</dbReference>
<reference evidence="2 3" key="1">
    <citation type="submission" date="2019-01" db="EMBL/GenBank/DDBJ databases">
        <title>Genome sequencing of strain FW10M-9.</title>
        <authorList>
            <person name="Heo J."/>
            <person name="Kim S.-J."/>
            <person name="Kim J.-S."/>
            <person name="Hong S.-B."/>
            <person name="Kwon S.-W."/>
        </authorList>
    </citation>
    <scope>NUCLEOTIDE SEQUENCE [LARGE SCALE GENOMIC DNA]</scope>
    <source>
        <strain evidence="2 3">FW10M-9</strain>
    </source>
</reference>
<sequence>MILRAASFDIWLTLLRSNPEFKAARNRMLHHQTAPDVAPEAFAHALRAADVQADRLSERTGVDQDLGDRLHAALRLLGKNDTLGADDVATLRAGQHALAVELPPVALGADLAEHLTALAAHVPLAITSNTGMIPGATMRVVLESAGLLAPFAVHTFSDEVGAAKPDPRIFGATLDGLRDVVPGLRPCEVVHLGDNPVADVTGAVDAGMAAMLVDAERPATAVVAELLTALAATGTEGDHFVAVAGRQR</sequence>
<dbReference type="AlphaFoldDB" id="A0A4P6F477"/>
<dbReference type="PANTHER" id="PTHR43316">
    <property type="entry name" value="HYDROLASE, HALOACID DELAHOGENASE-RELATED"/>
    <property type="match status" value="1"/>
</dbReference>
<proteinExistence type="predicted"/>
<dbReference type="InterPro" id="IPR051540">
    <property type="entry name" value="S-2-haloacid_dehalogenase"/>
</dbReference>
<dbReference type="Gene3D" id="1.10.150.400">
    <property type="match status" value="1"/>
</dbReference>
<dbReference type="SUPFAM" id="SSF56784">
    <property type="entry name" value="HAD-like"/>
    <property type="match status" value="1"/>
</dbReference>
<dbReference type="KEGG" id="xya:ET471_12400"/>
<keyword evidence="3" id="KW-1185">Reference proteome</keyword>
<evidence type="ECO:0000313" key="3">
    <source>
        <dbReference type="Proteomes" id="UP000292118"/>
    </source>
</evidence>
<accession>A0A4P6F477</accession>
<dbReference type="SFLD" id="SFLDG01129">
    <property type="entry name" value="C1.5:_HAD__Beta-PGM__Phosphata"/>
    <property type="match status" value="1"/>
</dbReference>
<dbReference type="Pfam" id="PF00702">
    <property type="entry name" value="Hydrolase"/>
    <property type="match status" value="1"/>
</dbReference>
<gene>
    <name evidence="2" type="ORF">ET471_12400</name>
</gene>
<evidence type="ECO:0000313" key="2">
    <source>
        <dbReference type="EMBL" id="QAY70720.1"/>
    </source>
</evidence>
<dbReference type="Proteomes" id="UP000292118">
    <property type="component" value="Chromosome"/>
</dbReference>